<accession>A0A9Q1IT08</accession>
<evidence type="ECO:0000256" key="3">
    <source>
        <dbReference type="ARBA" id="ARBA00022729"/>
    </source>
</evidence>
<dbReference type="Proteomes" id="UP001152622">
    <property type="component" value="Chromosome 8"/>
</dbReference>
<evidence type="ECO:0000256" key="5">
    <source>
        <dbReference type="ARBA" id="ARBA00023136"/>
    </source>
</evidence>
<comment type="caution">
    <text evidence="10">The sequence shown here is derived from an EMBL/GenBank/DDBJ whole genome shotgun (WGS) entry which is preliminary data.</text>
</comment>
<evidence type="ECO:0000256" key="1">
    <source>
        <dbReference type="ARBA" id="ARBA00004167"/>
    </source>
</evidence>
<evidence type="ECO:0000313" key="10">
    <source>
        <dbReference type="EMBL" id="KAJ8351281.1"/>
    </source>
</evidence>
<evidence type="ECO:0000256" key="2">
    <source>
        <dbReference type="ARBA" id="ARBA00022692"/>
    </source>
</evidence>
<evidence type="ECO:0000313" key="11">
    <source>
        <dbReference type="Proteomes" id="UP001152622"/>
    </source>
</evidence>
<evidence type="ECO:0000259" key="9">
    <source>
        <dbReference type="Pfam" id="PF21604"/>
    </source>
</evidence>
<evidence type="ECO:0000256" key="8">
    <source>
        <dbReference type="SAM" id="SignalP"/>
    </source>
</evidence>
<dbReference type="InterPro" id="IPR003531">
    <property type="entry name" value="Hempt_rcpt_S_F1_CS"/>
</dbReference>
<keyword evidence="6" id="KW-1015">Disulfide bond</keyword>
<dbReference type="InterPro" id="IPR036116">
    <property type="entry name" value="FN3_sf"/>
</dbReference>
<sequence length="240" mass="27194">MAGIAVSLLTALMLNEGDANISYPSVNCLIINLEYINCTWIVQGIQEVNYTFHRLGDTYRECPTYLLQNGLTVGCRLPYTAALKFKTLHTRLSRGSNSSGLEQSIDLKHMVKLDSPHHLRLEIKEGASNPELWLRWNISRPSTCVESQVRYWKQGGDHWEETLPIQGYSFIPPFFSPDDVYKFQVRIRVSEACFQSKYWSDWSSPVVWGSKPRSNSAAFPPWRLGSAVYCLTLAAVALIG</sequence>
<name>A0A9Q1IT08_SYNKA</name>
<feature type="chain" id="PRO_5040257023" description="Cytokine receptor-like factor 2-like D1 domain-containing protein" evidence="8">
    <location>
        <begin position="20"/>
        <end position="240"/>
    </location>
</feature>
<dbReference type="InterPro" id="IPR013783">
    <property type="entry name" value="Ig-like_fold"/>
</dbReference>
<dbReference type="SUPFAM" id="SSF49265">
    <property type="entry name" value="Fibronectin type III"/>
    <property type="match status" value="2"/>
</dbReference>
<keyword evidence="5" id="KW-0472">Membrane</keyword>
<reference evidence="10" key="1">
    <citation type="journal article" date="2023" name="Science">
        <title>Genome structures resolve the early diversification of teleost fishes.</title>
        <authorList>
            <person name="Parey E."/>
            <person name="Louis A."/>
            <person name="Montfort J."/>
            <person name="Bouchez O."/>
            <person name="Roques C."/>
            <person name="Iampietro C."/>
            <person name="Lluch J."/>
            <person name="Castinel A."/>
            <person name="Donnadieu C."/>
            <person name="Desvignes T."/>
            <person name="Floi Bucao C."/>
            <person name="Jouanno E."/>
            <person name="Wen M."/>
            <person name="Mejri S."/>
            <person name="Dirks R."/>
            <person name="Jansen H."/>
            <person name="Henkel C."/>
            <person name="Chen W.J."/>
            <person name="Zahm M."/>
            <person name="Cabau C."/>
            <person name="Klopp C."/>
            <person name="Thompson A.W."/>
            <person name="Robinson-Rechavi M."/>
            <person name="Braasch I."/>
            <person name="Lecointre G."/>
            <person name="Bobe J."/>
            <person name="Postlethwait J.H."/>
            <person name="Berthelot C."/>
            <person name="Roest Crollius H."/>
            <person name="Guiguen Y."/>
        </authorList>
    </citation>
    <scope>NUCLEOTIDE SEQUENCE</scope>
    <source>
        <strain evidence="10">WJC10195</strain>
    </source>
</reference>
<keyword evidence="4" id="KW-1133">Transmembrane helix</keyword>
<dbReference type="GO" id="GO:0009897">
    <property type="term" value="C:external side of plasma membrane"/>
    <property type="evidence" value="ECO:0007669"/>
    <property type="project" value="TreeGrafter"/>
</dbReference>
<dbReference type="OrthoDB" id="8942047at2759"/>
<dbReference type="AlphaFoldDB" id="A0A9Q1IT08"/>
<evidence type="ECO:0000256" key="7">
    <source>
        <dbReference type="ARBA" id="ARBA00023170"/>
    </source>
</evidence>
<dbReference type="GO" id="GO:0004896">
    <property type="term" value="F:cytokine receptor activity"/>
    <property type="evidence" value="ECO:0007669"/>
    <property type="project" value="InterPro"/>
</dbReference>
<feature type="signal peptide" evidence="8">
    <location>
        <begin position="1"/>
        <end position="19"/>
    </location>
</feature>
<dbReference type="InterPro" id="IPR048651">
    <property type="entry name" value="CRLF2-like_D1"/>
</dbReference>
<feature type="domain" description="Cytokine receptor-like factor 2-like D1" evidence="9">
    <location>
        <begin position="31"/>
        <end position="76"/>
    </location>
</feature>
<keyword evidence="11" id="KW-1185">Reference proteome</keyword>
<keyword evidence="2" id="KW-0812">Transmembrane</keyword>
<dbReference type="Gene3D" id="2.60.40.10">
    <property type="entry name" value="Immunoglobulins"/>
    <property type="match status" value="2"/>
</dbReference>
<dbReference type="PANTHER" id="PTHR23037">
    <property type="entry name" value="CYTOKINE RECEPTOR"/>
    <property type="match status" value="1"/>
</dbReference>
<evidence type="ECO:0000256" key="6">
    <source>
        <dbReference type="ARBA" id="ARBA00023157"/>
    </source>
</evidence>
<keyword evidence="3 8" id="KW-0732">Signal</keyword>
<dbReference type="PROSITE" id="PS01355">
    <property type="entry name" value="HEMATOPO_REC_S_F1"/>
    <property type="match status" value="1"/>
</dbReference>
<dbReference type="Pfam" id="PF21604">
    <property type="entry name" value="CRLF2_D1"/>
    <property type="match status" value="1"/>
</dbReference>
<protein>
    <recommendedName>
        <fullName evidence="9">Cytokine receptor-like factor 2-like D1 domain-containing protein</fullName>
    </recommendedName>
</protein>
<proteinExistence type="predicted"/>
<gene>
    <name evidence="10" type="ORF">SKAU_G00227570</name>
</gene>
<comment type="subcellular location">
    <subcellularLocation>
        <location evidence="1">Membrane</location>
        <topology evidence="1">Single-pass membrane protein</topology>
    </subcellularLocation>
</comment>
<dbReference type="PANTHER" id="PTHR23037:SF35">
    <property type="entry name" value="FIBRONECTIN TYPE-III DOMAIN-CONTAINING PROTEIN"/>
    <property type="match status" value="1"/>
</dbReference>
<organism evidence="10 11">
    <name type="scientific">Synaphobranchus kaupii</name>
    <name type="common">Kaup's arrowtooth eel</name>
    <dbReference type="NCBI Taxonomy" id="118154"/>
    <lineage>
        <taxon>Eukaryota</taxon>
        <taxon>Metazoa</taxon>
        <taxon>Chordata</taxon>
        <taxon>Craniata</taxon>
        <taxon>Vertebrata</taxon>
        <taxon>Euteleostomi</taxon>
        <taxon>Actinopterygii</taxon>
        <taxon>Neopterygii</taxon>
        <taxon>Teleostei</taxon>
        <taxon>Anguilliformes</taxon>
        <taxon>Synaphobranchidae</taxon>
        <taxon>Synaphobranchus</taxon>
    </lineage>
</organism>
<evidence type="ECO:0000256" key="4">
    <source>
        <dbReference type="ARBA" id="ARBA00022989"/>
    </source>
</evidence>
<dbReference type="EMBL" id="JAINUF010000008">
    <property type="protein sequence ID" value="KAJ8351281.1"/>
    <property type="molecule type" value="Genomic_DNA"/>
</dbReference>
<keyword evidence="7" id="KW-0675">Receptor</keyword>